<name>A0ABT3HUA0_9FLAO</name>
<dbReference type="InterPro" id="IPR011990">
    <property type="entry name" value="TPR-like_helical_dom_sf"/>
</dbReference>
<comment type="caution">
    <text evidence="2">The sequence shown here is derived from an EMBL/GenBank/DDBJ whole genome shotgun (WGS) entry which is preliminary data.</text>
</comment>
<protein>
    <recommendedName>
        <fullName evidence="4">Tetratricopeptide repeat protein</fullName>
    </recommendedName>
</protein>
<proteinExistence type="predicted"/>
<evidence type="ECO:0000256" key="1">
    <source>
        <dbReference type="SAM" id="SignalP"/>
    </source>
</evidence>
<evidence type="ECO:0008006" key="4">
    <source>
        <dbReference type="Google" id="ProtNLM"/>
    </source>
</evidence>
<organism evidence="2 3">
    <name type="scientific">Chryseobacterium kimseyorum</name>
    <dbReference type="NCBI Taxonomy" id="2984028"/>
    <lineage>
        <taxon>Bacteria</taxon>
        <taxon>Pseudomonadati</taxon>
        <taxon>Bacteroidota</taxon>
        <taxon>Flavobacteriia</taxon>
        <taxon>Flavobacteriales</taxon>
        <taxon>Weeksellaceae</taxon>
        <taxon>Chryseobacterium group</taxon>
        <taxon>Chryseobacterium</taxon>
    </lineage>
</organism>
<dbReference type="RefSeq" id="WP_264748650.1">
    <property type="nucleotide sequence ID" value="NZ_JAPDHW010000001.1"/>
</dbReference>
<keyword evidence="1" id="KW-0732">Signal</keyword>
<evidence type="ECO:0000313" key="2">
    <source>
        <dbReference type="EMBL" id="MCW3167371.1"/>
    </source>
</evidence>
<feature type="signal peptide" evidence="1">
    <location>
        <begin position="1"/>
        <end position="18"/>
    </location>
</feature>
<sequence length="265" mass="30625">MKKLLTILYFVFSVSAFSQDPYFLGKTNYCTPKKAESKKQFDAAILALQFPKYYAGATKMLMKTIEEDKEYCDAYFMAGYLFRLQDMQKEAVTMYYMADSLAQNKAPIFKMNLAVSAFRLGAVDLSRKKYQQMITHFPENPEGYYGIANTAIVIGDFDNGLSNLKTAEKLYQNQGGVKKDVKYLFGILYTFKEEYKTALPYLDDVFSTYKKDDGYLATYVLTQMKVAVETNDEKLKNKARKNYDKIKNKNTIPDDLKNKLKEYFS</sequence>
<reference evidence="2" key="1">
    <citation type="submission" date="2022-10" db="EMBL/GenBank/DDBJ databases">
        <title>Chryseobacterium babae sp. nov. isolated from the gut of the beetle Oryctes rhinoceros, and Chryseobacterium kimseyorum sp. nov., isolated from a stick insect rearing cage.</title>
        <authorList>
            <person name="Shelomi M."/>
            <person name="Han C.-J."/>
            <person name="Chen W.-M."/>
            <person name="Chen H.-K."/>
            <person name="Liaw S.-J."/>
            <person name="Muhle E."/>
            <person name="Clermont D."/>
        </authorList>
    </citation>
    <scope>NUCLEOTIDE SEQUENCE</scope>
    <source>
        <strain evidence="2">09-1422</strain>
    </source>
</reference>
<gene>
    <name evidence="2" type="ORF">OMO38_02410</name>
</gene>
<accession>A0ABT3HUA0</accession>
<dbReference type="SUPFAM" id="SSF48452">
    <property type="entry name" value="TPR-like"/>
    <property type="match status" value="1"/>
</dbReference>
<dbReference type="Proteomes" id="UP001163731">
    <property type="component" value="Unassembled WGS sequence"/>
</dbReference>
<evidence type="ECO:0000313" key="3">
    <source>
        <dbReference type="Proteomes" id="UP001163731"/>
    </source>
</evidence>
<dbReference type="EMBL" id="JAPDHW010000001">
    <property type="protein sequence ID" value="MCW3167371.1"/>
    <property type="molecule type" value="Genomic_DNA"/>
</dbReference>
<feature type="chain" id="PRO_5045800951" description="Tetratricopeptide repeat protein" evidence="1">
    <location>
        <begin position="19"/>
        <end position="265"/>
    </location>
</feature>
<dbReference type="Gene3D" id="1.25.40.10">
    <property type="entry name" value="Tetratricopeptide repeat domain"/>
    <property type="match status" value="1"/>
</dbReference>
<keyword evidence="3" id="KW-1185">Reference proteome</keyword>